<accession>A0A4R2KRZ7</accession>
<dbReference type="Proteomes" id="UP000294980">
    <property type="component" value="Unassembled WGS sequence"/>
</dbReference>
<proteinExistence type="predicted"/>
<comment type="subcellular location">
    <subcellularLocation>
        <location evidence="1">Membrane</location>
    </subcellularLocation>
</comment>
<feature type="transmembrane region" description="Helical" evidence="5">
    <location>
        <begin position="357"/>
        <end position="376"/>
    </location>
</feature>
<feature type="transmembrane region" description="Helical" evidence="5">
    <location>
        <begin position="236"/>
        <end position="254"/>
    </location>
</feature>
<feature type="transmembrane region" description="Helical" evidence="5">
    <location>
        <begin position="132"/>
        <end position="151"/>
    </location>
</feature>
<evidence type="ECO:0000256" key="3">
    <source>
        <dbReference type="ARBA" id="ARBA00022989"/>
    </source>
</evidence>
<feature type="transmembrane region" description="Helical" evidence="5">
    <location>
        <begin position="157"/>
        <end position="180"/>
    </location>
</feature>
<dbReference type="InterPro" id="IPR005828">
    <property type="entry name" value="MFS_sugar_transport-like"/>
</dbReference>
<dbReference type="OrthoDB" id="9810614at2"/>
<feature type="transmembrane region" description="Helical" evidence="5">
    <location>
        <begin position="329"/>
        <end position="351"/>
    </location>
</feature>
<evidence type="ECO:0000256" key="1">
    <source>
        <dbReference type="ARBA" id="ARBA00004370"/>
    </source>
</evidence>
<dbReference type="InterPro" id="IPR011701">
    <property type="entry name" value="MFS"/>
</dbReference>
<dbReference type="InterPro" id="IPR020846">
    <property type="entry name" value="MFS_dom"/>
</dbReference>
<dbReference type="AlphaFoldDB" id="A0A4R2KRZ7"/>
<dbReference type="Pfam" id="PF07690">
    <property type="entry name" value="MFS_1"/>
    <property type="match status" value="1"/>
</dbReference>
<dbReference type="EMBL" id="SLWX01000003">
    <property type="protein sequence ID" value="TCO77081.1"/>
    <property type="molecule type" value="Genomic_DNA"/>
</dbReference>
<keyword evidence="3 5" id="KW-1133">Transmembrane helix</keyword>
<feature type="transmembrane region" description="Helical" evidence="5">
    <location>
        <begin position="43"/>
        <end position="62"/>
    </location>
</feature>
<dbReference type="InterPro" id="IPR036259">
    <property type="entry name" value="MFS_trans_sf"/>
</dbReference>
<feature type="transmembrane region" description="Helical" evidence="5">
    <location>
        <begin position="74"/>
        <end position="93"/>
    </location>
</feature>
<keyword evidence="8" id="KW-1185">Reference proteome</keyword>
<dbReference type="GO" id="GO:0005886">
    <property type="term" value="C:plasma membrane"/>
    <property type="evidence" value="ECO:0007669"/>
    <property type="project" value="TreeGrafter"/>
</dbReference>
<dbReference type="PROSITE" id="PS50850">
    <property type="entry name" value="MFS"/>
    <property type="match status" value="1"/>
</dbReference>
<dbReference type="InterPro" id="IPR047200">
    <property type="entry name" value="MFS_YcaD-like"/>
</dbReference>
<keyword evidence="4 5" id="KW-0472">Membrane</keyword>
<sequence>MSSRTVVSLWPLFFGLSLVGLAAGVQGTLLGYRAEVEGFDDALIGLLMSAYFAGFLLGSVLAPRLIDRVGHIRTFAAVSALASVTILVHASFIEPWTWSAMRLVTGFAFSCIYVVTESWLNEAATNESRGRILAVYMVILLGGTCAGQFMLNVADPAGLTLFVLVSIMVSVAAIPILMTVMRTPALEASERVSVLHLWRRAKMGVIGLVLIQWCSSMVYGMGAVYAAKLALSAHEVALFMGAIMGGAMIVQWPLGQLSDRVDRRWVMGGASLIAVAAGVYASTQMEAGWPLYLSALVFGGFSLSQYSLVVSSIHDHLRPSEMTPASGTIVMLSGIVCVTGPITVSYVLQWFGLQSFFLLMSGILLLMAIVSIYRVITIPALPVQYKAHLVLQTPVSPVGSVLHPEEKEVSARPGDTVESRIPDVINDRAA</sequence>
<feature type="domain" description="Major facilitator superfamily (MFS) profile" evidence="6">
    <location>
        <begin position="8"/>
        <end position="379"/>
    </location>
</feature>
<dbReference type="PANTHER" id="PTHR23521">
    <property type="entry name" value="TRANSPORTER MFS SUPERFAMILY"/>
    <property type="match status" value="1"/>
</dbReference>
<reference evidence="7 8" key="1">
    <citation type="submission" date="2019-03" db="EMBL/GenBank/DDBJ databases">
        <title>Genomic Encyclopedia of Type Strains, Phase IV (KMG-IV): sequencing the most valuable type-strain genomes for metagenomic binning, comparative biology and taxonomic classification.</title>
        <authorList>
            <person name="Goeker M."/>
        </authorList>
    </citation>
    <scope>NUCLEOTIDE SEQUENCE [LARGE SCALE GENOMIC DNA]</scope>
    <source>
        <strain evidence="7 8">DSM 23344</strain>
    </source>
</reference>
<dbReference type="SUPFAM" id="SSF103473">
    <property type="entry name" value="MFS general substrate transporter"/>
    <property type="match status" value="1"/>
</dbReference>
<dbReference type="CDD" id="cd17477">
    <property type="entry name" value="MFS_YcaD_like"/>
    <property type="match status" value="1"/>
</dbReference>
<feature type="transmembrane region" description="Helical" evidence="5">
    <location>
        <begin position="289"/>
        <end position="309"/>
    </location>
</feature>
<protein>
    <submittedName>
        <fullName evidence="7">Putative MFS family arabinose efflux permease</fullName>
    </submittedName>
</protein>
<evidence type="ECO:0000259" key="6">
    <source>
        <dbReference type="PROSITE" id="PS50850"/>
    </source>
</evidence>
<feature type="transmembrane region" description="Helical" evidence="5">
    <location>
        <begin position="99"/>
        <end position="120"/>
    </location>
</feature>
<evidence type="ECO:0000256" key="4">
    <source>
        <dbReference type="ARBA" id="ARBA00023136"/>
    </source>
</evidence>
<feature type="transmembrane region" description="Helical" evidence="5">
    <location>
        <begin position="266"/>
        <end position="283"/>
    </location>
</feature>
<organism evidence="7 8">
    <name type="scientific">Chromatocurvus halotolerans</name>
    <dbReference type="NCBI Taxonomy" id="1132028"/>
    <lineage>
        <taxon>Bacteria</taxon>
        <taxon>Pseudomonadati</taxon>
        <taxon>Pseudomonadota</taxon>
        <taxon>Gammaproteobacteria</taxon>
        <taxon>Cellvibrionales</taxon>
        <taxon>Halieaceae</taxon>
        <taxon>Chromatocurvus</taxon>
    </lineage>
</organism>
<feature type="transmembrane region" description="Helical" evidence="5">
    <location>
        <begin position="201"/>
        <end position="224"/>
    </location>
</feature>
<dbReference type="RefSeq" id="WP_117317350.1">
    <property type="nucleotide sequence ID" value="NZ_QQSW01000008.1"/>
</dbReference>
<dbReference type="Gene3D" id="1.20.1250.20">
    <property type="entry name" value="MFS general substrate transporter like domains"/>
    <property type="match status" value="2"/>
</dbReference>
<evidence type="ECO:0000256" key="2">
    <source>
        <dbReference type="ARBA" id="ARBA00022692"/>
    </source>
</evidence>
<name>A0A4R2KRZ7_9GAMM</name>
<gene>
    <name evidence="7" type="ORF">EV688_10395</name>
</gene>
<evidence type="ECO:0000313" key="8">
    <source>
        <dbReference type="Proteomes" id="UP000294980"/>
    </source>
</evidence>
<dbReference type="Pfam" id="PF00083">
    <property type="entry name" value="Sugar_tr"/>
    <property type="match status" value="1"/>
</dbReference>
<keyword evidence="2 5" id="KW-0812">Transmembrane</keyword>
<dbReference type="GO" id="GO:0022857">
    <property type="term" value="F:transmembrane transporter activity"/>
    <property type="evidence" value="ECO:0007669"/>
    <property type="project" value="InterPro"/>
</dbReference>
<comment type="caution">
    <text evidence="7">The sequence shown here is derived from an EMBL/GenBank/DDBJ whole genome shotgun (WGS) entry which is preliminary data.</text>
</comment>
<evidence type="ECO:0000313" key="7">
    <source>
        <dbReference type="EMBL" id="TCO77081.1"/>
    </source>
</evidence>
<evidence type="ECO:0000256" key="5">
    <source>
        <dbReference type="SAM" id="Phobius"/>
    </source>
</evidence>
<dbReference type="PANTHER" id="PTHR23521:SF3">
    <property type="entry name" value="MFS TRANSPORTER"/>
    <property type="match status" value="1"/>
</dbReference>